<dbReference type="AlphaFoldDB" id="A0A0F9QPZ6"/>
<gene>
    <name evidence="1" type="ORF">LCGC14_0988040</name>
</gene>
<proteinExistence type="predicted"/>
<organism evidence="1">
    <name type="scientific">marine sediment metagenome</name>
    <dbReference type="NCBI Taxonomy" id="412755"/>
    <lineage>
        <taxon>unclassified sequences</taxon>
        <taxon>metagenomes</taxon>
        <taxon>ecological metagenomes</taxon>
    </lineage>
</organism>
<reference evidence="1" key="1">
    <citation type="journal article" date="2015" name="Nature">
        <title>Complex archaea that bridge the gap between prokaryotes and eukaryotes.</title>
        <authorList>
            <person name="Spang A."/>
            <person name="Saw J.H."/>
            <person name="Jorgensen S.L."/>
            <person name="Zaremba-Niedzwiedzka K."/>
            <person name="Martijn J."/>
            <person name="Lind A.E."/>
            <person name="van Eijk R."/>
            <person name="Schleper C."/>
            <person name="Guy L."/>
            <person name="Ettema T.J."/>
        </authorList>
    </citation>
    <scope>NUCLEOTIDE SEQUENCE</scope>
</reference>
<dbReference type="EMBL" id="LAZR01003731">
    <property type="protein sequence ID" value="KKN15236.1"/>
    <property type="molecule type" value="Genomic_DNA"/>
</dbReference>
<comment type="caution">
    <text evidence="1">The sequence shown here is derived from an EMBL/GenBank/DDBJ whole genome shotgun (WGS) entry which is preliminary data.</text>
</comment>
<evidence type="ECO:0000313" key="1">
    <source>
        <dbReference type="EMBL" id="KKN15236.1"/>
    </source>
</evidence>
<name>A0A0F9QPZ6_9ZZZZ</name>
<protein>
    <submittedName>
        <fullName evidence="1">Uncharacterized protein</fullName>
    </submittedName>
</protein>
<sequence length="78" mass="9030">MPQYVFKCELGHYRTMYMTFRQFEATGRQLTCLAVVGSGSRECESIALPVIHAVQFTVKPGWWDDEADRKQVKKMLSQ</sequence>
<accession>A0A0F9QPZ6</accession>